<dbReference type="Proteomes" id="UP000075230">
    <property type="component" value="Unassembled WGS sequence"/>
</dbReference>
<organism evidence="2 3">
    <name type="scientific">Aspergillus kawachii</name>
    <name type="common">White koji mold</name>
    <name type="synonym">Aspergillus awamori var. kawachi</name>
    <dbReference type="NCBI Taxonomy" id="1069201"/>
    <lineage>
        <taxon>Eukaryota</taxon>
        <taxon>Fungi</taxon>
        <taxon>Dikarya</taxon>
        <taxon>Ascomycota</taxon>
        <taxon>Pezizomycotina</taxon>
        <taxon>Eurotiomycetes</taxon>
        <taxon>Eurotiomycetidae</taxon>
        <taxon>Eurotiales</taxon>
        <taxon>Aspergillaceae</taxon>
        <taxon>Aspergillus</taxon>
        <taxon>Aspergillus subgen. Circumdati</taxon>
    </lineage>
</organism>
<reference evidence="3" key="2">
    <citation type="submission" date="2016-02" db="EMBL/GenBank/DDBJ databases">
        <title>Genome sequencing of Aspergillus luchuensis NBRC 4314.</title>
        <authorList>
            <person name="Yamada O."/>
        </authorList>
    </citation>
    <scope>NUCLEOTIDE SEQUENCE [LARGE SCALE GENOMIC DNA]</scope>
    <source>
        <strain evidence="3">RIB 2604</strain>
    </source>
</reference>
<sequence>MSDAAARRPCRISGEEGTNPESNKPDGGMKQMTGGTINGPSLKIWTTTGLDPGVRETRSWAGKVREFGVPDTCAGAKKRIGNARLRLARRRLRPVQSQSERQSP</sequence>
<evidence type="ECO:0000256" key="1">
    <source>
        <dbReference type="SAM" id="MobiDB-lite"/>
    </source>
</evidence>
<gene>
    <name evidence="2" type="ORF">RIB2604_02001590</name>
</gene>
<comment type="caution">
    <text evidence="2">The sequence shown here is derived from an EMBL/GenBank/DDBJ whole genome shotgun (WGS) entry which is preliminary data.</text>
</comment>
<evidence type="ECO:0000313" key="3">
    <source>
        <dbReference type="Proteomes" id="UP000075230"/>
    </source>
</evidence>
<name>A0A146FJI2_ASPKA</name>
<keyword evidence="2" id="KW-0808">Transferase</keyword>
<protein>
    <submittedName>
        <fullName evidence="2">Carnitine acetyl transferase</fullName>
    </submittedName>
</protein>
<dbReference type="GO" id="GO:0016740">
    <property type="term" value="F:transferase activity"/>
    <property type="evidence" value="ECO:0007669"/>
    <property type="project" value="UniProtKB-KW"/>
</dbReference>
<proteinExistence type="predicted"/>
<dbReference type="AlphaFoldDB" id="A0A146FJI2"/>
<reference evidence="2 3" key="1">
    <citation type="journal article" date="2016" name="DNA Res.">
        <title>Genome sequence of Aspergillus luchuensis NBRC 4314.</title>
        <authorList>
            <person name="Yamada O."/>
            <person name="Machida M."/>
            <person name="Hosoyama A."/>
            <person name="Goto M."/>
            <person name="Takahashi T."/>
            <person name="Futagami T."/>
            <person name="Yamagata Y."/>
            <person name="Takeuchi M."/>
            <person name="Kobayashi T."/>
            <person name="Koike H."/>
            <person name="Abe K."/>
            <person name="Asai K."/>
            <person name="Arita M."/>
            <person name="Fujita N."/>
            <person name="Fukuda K."/>
            <person name="Higa K."/>
            <person name="Horikawa H."/>
            <person name="Ishikawa T."/>
            <person name="Jinno K."/>
            <person name="Kato Y."/>
            <person name="Kirimura K."/>
            <person name="Mizutani O."/>
            <person name="Nakasone K."/>
            <person name="Sano M."/>
            <person name="Shiraishi Y."/>
            <person name="Tsukahara M."/>
            <person name="Gomi K."/>
        </authorList>
    </citation>
    <scope>NUCLEOTIDE SEQUENCE [LARGE SCALE GENOMIC DNA]</scope>
    <source>
        <strain evidence="2 3">RIB 2604</strain>
    </source>
</reference>
<accession>A0A146FJI2</accession>
<feature type="region of interest" description="Disordered" evidence="1">
    <location>
        <begin position="1"/>
        <end position="49"/>
    </location>
</feature>
<dbReference type="EMBL" id="BCWF01000020">
    <property type="protein sequence ID" value="GAT25582.1"/>
    <property type="molecule type" value="Genomic_DNA"/>
</dbReference>
<evidence type="ECO:0000313" key="2">
    <source>
        <dbReference type="EMBL" id="GAT25582.1"/>
    </source>
</evidence>
<feature type="compositionally biased region" description="Polar residues" evidence="1">
    <location>
        <begin position="33"/>
        <end position="49"/>
    </location>
</feature>